<keyword evidence="3" id="KW-0762">Sugar transport</keyword>
<dbReference type="Proteomes" id="UP001201812">
    <property type="component" value="Unassembled WGS sequence"/>
</dbReference>
<feature type="transmembrane region" description="Helical" evidence="7">
    <location>
        <begin position="187"/>
        <end position="205"/>
    </location>
</feature>
<comment type="similarity">
    <text evidence="2">Belongs to the nucleotide-sugar transporter family. SLC35A subfamily.</text>
</comment>
<dbReference type="Gene3D" id="1.10.3730.20">
    <property type="match status" value="1"/>
</dbReference>
<evidence type="ECO:0000256" key="1">
    <source>
        <dbReference type="ARBA" id="ARBA00004141"/>
    </source>
</evidence>
<dbReference type="GO" id="GO:0015165">
    <property type="term" value="F:pyrimidine nucleotide-sugar transmembrane transporter activity"/>
    <property type="evidence" value="ECO:0007669"/>
    <property type="project" value="InterPro"/>
</dbReference>
<dbReference type="AlphaFoldDB" id="A0AAD4R710"/>
<comment type="subcellular location">
    <subcellularLocation>
        <location evidence="1">Membrane</location>
        <topology evidence="1">Multi-pass membrane protein</topology>
    </subcellularLocation>
</comment>
<keyword evidence="4 7" id="KW-0812">Transmembrane</keyword>
<dbReference type="NCBIfam" id="TIGR00803">
    <property type="entry name" value="nst"/>
    <property type="match status" value="1"/>
</dbReference>
<feature type="transmembrane region" description="Helical" evidence="7">
    <location>
        <begin position="217"/>
        <end position="238"/>
    </location>
</feature>
<proteinExistence type="inferred from homology"/>
<reference evidence="8" key="1">
    <citation type="submission" date="2022-01" db="EMBL/GenBank/DDBJ databases">
        <title>Genome Sequence Resource for Two Populations of Ditylenchus destructor, the Migratory Endoparasitic Phytonematode.</title>
        <authorList>
            <person name="Zhang H."/>
            <person name="Lin R."/>
            <person name="Xie B."/>
        </authorList>
    </citation>
    <scope>NUCLEOTIDE SEQUENCE</scope>
    <source>
        <strain evidence="8">BazhouSP</strain>
    </source>
</reference>
<feature type="transmembrane region" description="Helical" evidence="7">
    <location>
        <begin position="250"/>
        <end position="274"/>
    </location>
</feature>
<keyword evidence="9" id="KW-1185">Reference proteome</keyword>
<sequence length="338" mass="37993">MTARLFRFLAAVGRCDRDDLYKYVGMILLTLQQASMPLMARSARDREQNKVFITTVNVLFMELIKLGVCSAILIANDPSIKRFLVSYRKAIVDDPVEMAKLCVASLIYTLQNNLYYIALSNLEATTFCVVYQMKILTTALMLWLVLKKPLSWTQWIALVILIAGVTNVQLQYQPPKSVNGAEQNPTLGFLTVFIMCFTSAFAGVYTEKILKQSQVDLCTQNIRLATFGLVISLVSVILKDYDNIRQNGLFVGFDLLVWIMTFTNSAGGLFISVVIKYADNILKSMAIIGAAVGSWFLFDFLPNSVFMFGVALVTISIYLYTAYPYKARVITECRLLPK</sequence>
<name>A0AAD4R710_9BILA</name>
<evidence type="ECO:0000256" key="7">
    <source>
        <dbReference type="SAM" id="Phobius"/>
    </source>
</evidence>
<dbReference type="GO" id="GO:0000139">
    <property type="term" value="C:Golgi membrane"/>
    <property type="evidence" value="ECO:0007669"/>
    <property type="project" value="InterPro"/>
</dbReference>
<keyword evidence="5 7" id="KW-1133">Transmembrane helix</keyword>
<dbReference type="PANTHER" id="PTHR10231">
    <property type="entry name" value="NUCLEOTIDE-SUGAR TRANSMEMBRANE TRANSPORTER"/>
    <property type="match status" value="1"/>
</dbReference>
<comment type="caution">
    <text evidence="8">The sequence shown here is derived from an EMBL/GenBank/DDBJ whole genome shotgun (WGS) entry which is preliminary data.</text>
</comment>
<feature type="transmembrane region" description="Helical" evidence="7">
    <location>
        <begin position="124"/>
        <end position="145"/>
    </location>
</feature>
<evidence type="ECO:0000256" key="3">
    <source>
        <dbReference type="ARBA" id="ARBA00022597"/>
    </source>
</evidence>
<gene>
    <name evidence="8" type="ORF">DdX_04721</name>
</gene>
<dbReference type="EMBL" id="JAKKPZ010000005">
    <property type="protein sequence ID" value="KAI1720489.1"/>
    <property type="molecule type" value="Genomic_DNA"/>
</dbReference>
<feature type="transmembrane region" description="Helical" evidence="7">
    <location>
        <begin position="304"/>
        <end position="325"/>
    </location>
</feature>
<organism evidence="8 9">
    <name type="scientific">Ditylenchus destructor</name>
    <dbReference type="NCBI Taxonomy" id="166010"/>
    <lineage>
        <taxon>Eukaryota</taxon>
        <taxon>Metazoa</taxon>
        <taxon>Ecdysozoa</taxon>
        <taxon>Nematoda</taxon>
        <taxon>Chromadorea</taxon>
        <taxon>Rhabditida</taxon>
        <taxon>Tylenchina</taxon>
        <taxon>Tylenchomorpha</taxon>
        <taxon>Sphaerularioidea</taxon>
        <taxon>Anguinidae</taxon>
        <taxon>Anguininae</taxon>
        <taxon>Ditylenchus</taxon>
    </lineage>
</organism>
<evidence type="ECO:0000256" key="6">
    <source>
        <dbReference type="ARBA" id="ARBA00023136"/>
    </source>
</evidence>
<feature type="transmembrane region" description="Helical" evidence="7">
    <location>
        <begin position="281"/>
        <end position="298"/>
    </location>
</feature>
<keyword evidence="6 7" id="KW-0472">Membrane</keyword>
<dbReference type="InterPro" id="IPR037185">
    <property type="entry name" value="EmrE-like"/>
</dbReference>
<dbReference type="PIRSF" id="PIRSF005799">
    <property type="entry name" value="UDP-gal_transpt"/>
    <property type="match status" value="1"/>
</dbReference>
<protein>
    <submittedName>
        <fullName evidence="8">Nucleotide-sugar transporter domain-containing protein</fullName>
    </submittedName>
</protein>
<feature type="transmembrane region" description="Helical" evidence="7">
    <location>
        <begin position="152"/>
        <end position="172"/>
    </location>
</feature>
<evidence type="ECO:0000313" key="8">
    <source>
        <dbReference type="EMBL" id="KAI1720489.1"/>
    </source>
</evidence>
<accession>A0AAD4R710</accession>
<dbReference type="Pfam" id="PF04142">
    <property type="entry name" value="Nuc_sug_transp"/>
    <property type="match status" value="1"/>
</dbReference>
<evidence type="ECO:0000256" key="2">
    <source>
        <dbReference type="ARBA" id="ARBA00009976"/>
    </source>
</evidence>
<keyword evidence="3" id="KW-0813">Transport</keyword>
<evidence type="ECO:0000256" key="5">
    <source>
        <dbReference type="ARBA" id="ARBA00022989"/>
    </source>
</evidence>
<evidence type="ECO:0000313" key="9">
    <source>
        <dbReference type="Proteomes" id="UP001201812"/>
    </source>
</evidence>
<feature type="transmembrane region" description="Helical" evidence="7">
    <location>
        <begin position="51"/>
        <end position="75"/>
    </location>
</feature>
<dbReference type="InterPro" id="IPR007271">
    <property type="entry name" value="Nuc_sug_transpt"/>
</dbReference>
<evidence type="ECO:0000256" key="4">
    <source>
        <dbReference type="ARBA" id="ARBA00022692"/>
    </source>
</evidence>
<dbReference type="SUPFAM" id="SSF103481">
    <property type="entry name" value="Multidrug resistance efflux transporter EmrE"/>
    <property type="match status" value="1"/>
</dbReference>